<evidence type="ECO:0000256" key="4">
    <source>
        <dbReference type="ARBA" id="ARBA00022448"/>
    </source>
</evidence>
<comment type="caution">
    <text evidence="9">The sequence shown here is derived from an EMBL/GenBank/DDBJ whole genome shotgun (WGS) entry which is preliminary data.</text>
</comment>
<evidence type="ECO:0000313" key="9">
    <source>
        <dbReference type="EMBL" id="MBT2161596.1"/>
    </source>
</evidence>
<keyword evidence="6" id="KW-0472">Membrane</keyword>
<keyword evidence="5" id="KW-0406">Ion transport</keyword>
<evidence type="ECO:0000256" key="1">
    <source>
        <dbReference type="ARBA" id="ARBA00003543"/>
    </source>
</evidence>
<keyword evidence="7" id="KW-0066">ATP synthesis</keyword>
<dbReference type="CDD" id="cd12152">
    <property type="entry name" value="F1-ATPase_delta"/>
    <property type="match status" value="1"/>
</dbReference>
<dbReference type="NCBIfam" id="TIGR03166">
    <property type="entry name" value="alt_F1F0_F1_eps"/>
    <property type="match status" value="1"/>
</dbReference>
<comment type="function">
    <text evidence="1">Produces ATP from ADP in the presence of a proton gradient across the membrane.</text>
</comment>
<keyword evidence="7" id="KW-0139">CF(1)</keyword>
<evidence type="ECO:0000256" key="2">
    <source>
        <dbReference type="ARBA" id="ARBA00004184"/>
    </source>
</evidence>
<organism evidence="9 10">
    <name type="scientific">Zobellia barbeyronii</name>
    <dbReference type="NCBI Taxonomy" id="2748009"/>
    <lineage>
        <taxon>Bacteria</taxon>
        <taxon>Pseudomonadati</taxon>
        <taxon>Bacteroidota</taxon>
        <taxon>Flavobacteriia</taxon>
        <taxon>Flavobacteriales</taxon>
        <taxon>Flavobacteriaceae</taxon>
        <taxon>Zobellia</taxon>
    </lineage>
</organism>
<gene>
    <name evidence="9" type="ORF">HW347_09980</name>
</gene>
<reference evidence="10" key="2">
    <citation type="submission" date="2023-07" db="EMBL/GenBank/DDBJ databases">
        <title>Zobellia barbeyronii sp. nov., a new marine flavobacterium, isolated from green and red algae.</title>
        <authorList>
            <person name="Nedashkovskaya O.I."/>
            <person name="Otstavnykh N."/>
            <person name="Zhukova N."/>
            <person name="Guzev K."/>
            <person name="Chausova V."/>
            <person name="Tekutyeva L."/>
            <person name="Mikhailov V."/>
            <person name="Isaeva M."/>
        </authorList>
    </citation>
    <scope>NUCLEOTIDE SEQUENCE [LARGE SCALE GENOMIC DNA]</scope>
    <source>
        <strain evidence="10">KMM 6746</strain>
    </source>
</reference>
<keyword evidence="10" id="KW-1185">Reference proteome</keyword>
<dbReference type="InterPro" id="IPR020546">
    <property type="entry name" value="ATP_synth_F1_dsu/esu_N"/>
</dbReference>
<evidence type="ECO:0000256" key="7">
    <source>
        <dbReference type="ARBA" id="ARBA00023196"/>
    </source>
</evidence>
<dbReference type="NCBIfam" id="NF004871">
    <property type="entry name" value="PRK06228.1"/>
    <property type="match status" value="1"/>
</dbReference>
<keyword evidence="4" id="KW-0813">Transport</keyword>
<dbReference type="InterPro" id="IPR024037">
    <property type="entry name" value="Alt_ATP_synth_F1_esu"/>
</dbReference>
<dbReference type="RefSeq" id="WP_214611748.1">
    <property type="nucleotide sequence ID" value="NZ_JACATN010000003.1"/>
</dbReference>
<sequence length="129" mass="14409">MELHILLPFKIFLKISGVLRIVVDTNAGSYGFLPHRLDCVAALVPGILTYETRDGQEHYVAMDEGILTKRDGFVEISVRNAIAGADLGKLRSAVESQFVNLDEEERDVRKAVAKLESEFIHGIKKLRQS</sequence>
<evidence type="ECO:0000256" key="6">
    <source>
        <dbReference type="ARBA" id="ARBA00023136"/>
    </source>
</evidence>
<dbReference type="SUPFAM" id="SSF51344">
    <property type="entry name" value="Epsilon subunit of F1F0-ATP synthase N-terminal domain"/>
    <property type="match status" value="1"/>
</dbReference>
<dbReference type="InterPro" id="IPR036771">
    <property type="entry name" value="ATPsynth_dsu/esu_N"/>
</dbReference>
<reference evidence="9 10" key="1">
    <citation type="submission" date="2020-06" db="EMBL/GenBank/DDBJ databases">
        <authorList>
            <person name="Isaeva M.P."/>
            <person name="Chernysheva N.Y."/>
        </authorList>
    </citation>
    <scope>NUCLEOTIDE SEQUENCE [LARGE SCALE GENOMIC DNA]</scope>
    <source>
        <strain evidence="9 10">KMM 6746</strain>
    </source>
</reference>
<name>A0ABS5WDX3_9FLAO</name>
<evidence type="ECO:0000256" key="5">
    <source>
        <dbReference type="ARBA" id="ARBA00023065"/>
    </source>
</evidence>
<dbReference type="Pfam" id="PF02823">
    <property type="entry name" value="ATP-synt_DE_N"/>
    <property type="match status" value="1"/>
</dbReference>
<proteinExistence type="inferred from homology"/>
<evidence type="ECO:0000313" key="10">
    <source>
        <dbReference type="Proteomes" id="UP000740413"/>
    </source>
</evidence>
<dbReference type="EMBL" id="JACATN010000003">
    <property type="protein sequence ID" value="MBT2161596.1"/>
    <property type="molecule type" value="Genomic_DNA"/>
</dbReference>
<dbReference type="InterPro" id="IPR001469">
    <property type="entry name" value="ATP_synth_F1_dsu/esu"/>
</dbReference>
<evidence type="ECO:0000256" key="3">
    <source>
        <dbReference type="ARBA" id="ARBA00005712"/>
    </source>
</evidence>
<dbReference type="Gene3D" id="2.60.15.10">
    <property type="entry name" value="F0F1 ATP synthase delta/epsilon subunit, N-terminal"/>
    <property type="match status" value="1"/>
</dbReference>
<evidence type="ECO:0000259" key="8">
    <source>
        <dbReference type="Pfam" id="PF02823"/>
    </source>
</evidence>
<protein>
    <submittedName>
        <fullName evidence="9">F0F1 ATP synthase subunit epsilon</fullName>
    </submittedName>
</protein>
<dbReference type="Proteomes" id="UP000740413">
    <property type="component" value="Unassembled WGS sequence"/>
</dbReference>
<accession>A0ABS5WDX3</accession>
<feature type="domain" description="ATP synthase F1 complex delta/epsilon subunit N-terminal" evidence="8">
    <location>
        <begin position="1"/>
        <end position="81"/>
    </location>
</feature>
<comment type="similarity">
    <text evidence="3">Belongs to the ATPase epsilon chain family.</text>
</comment>
<comment type="subcellular location">
    <subcellularLocation>
        <location evidence="2">Endomembrane system</location>
        <topology evidence="2">Peripheral membrane protein</topology>
    </subcellularLocation>
</comment>